<accession>A0AAV4M4G3</accession>
<sequence length="125" mass="14697">MKYYLLRDLARSCKLLAHVVMYLINLLILSHRRDACFTHVNLEQKTGDEGEHYYLRKGFARVCELSVHVTIYLNSLLRHIGDMSVLVRHEQIKGDEGQICVPIHHEQITDDEVKQYLLRRVLPRS</sequence>
<dbReference type="EMBL" id="BPLQ01000062">
    <property type="protein sequence ID" value="GIX67105.1"/>
    <property type="molecule type" value="Genomic_DNA"/>
</dbReference>
<gene>
    <name evidence="1" type="ORF">CDAR_385571</name>
</gene>
<comment type="caution">
    <text evidence="1">The sequence shown here is derived from an EMBL/GenBank/DDBJ whole genome shotgun (WGS) entry which is preliminary data.</text>
</comment>
<dbReference type="AlphaFoldDB" id="A0AAV4M4G3"/>
<evidence type="ECO:0000313" key="2">
    <source>
        <dbReference type="Proteomes" id="UP001054837"/>
    </source>
</evidence>
<protein>
    <submittedName>
        <fullName evidence="1">Uncharacterized protein</fullName>
    </submittedName>
</protein>
<evidence type="ECO:0000313" key="1">
    <source>
        <dbReference type="EMBL" id="GIX67105.1"/>
    </source>
</evidence>
<name>A0AAV4M4G3_9ARAC</name>
<dbReference type="Proteomes" id="UP001054837">
    <property type="component" value="Unassembled WGS sequence"/>
</dbReference>
<reference evidence="1 2" key="1">
    <citation type="submission" date="2021-06" db="EMBL/GenBank/DDBJ databases">
        <title>Caerostris darwini draft genome.</title>
        <authorList>
            <person name="Kono N."/>
            <person name="Arakawa K."/>
        </authorList>
    </citation>
    <scope>NUCLEOTIDE SEQUENCE [LARGE SCALE GENOMIC DNA]</scope>
</reference>
<keyword evidence="2" id="KW-1185">Reference proteome</keyword>
<proteinExistence type="predicted"/>
<organism evidence="1 2">
    <name type="scientific">Caerostris darwini</name>
    <dbReference type="NCBI Taxonomy" id="1538125"/>
    <lineage>
        <taxon>Eukaryota</taxon>
        <taxon>Metazoa</taxon>
        <taxon>Ecdysozoa</taxon>
        <taxon>Arthropoda</taxon>
        <taxon>Chelicerata</taxon>
        <taxon>Arachnida</taxon>
        <taxon>Araneae</taxon>
        <taxon>Araneomorphae</taxon>
        <taxon>Entelegynae</taxon>
        <taxon>Araneoidea</taxon>
        <taxon>Araneidae</taxon>
        <taxon>Caerostris</taxon>
    </lineage>
</organism>